<protein>
    <submittedName>
        <fullName evidence="1">Uncharacterized protein</fullName>
    </submittedName>
</protein>
<dbReference type="STRING" id="28066.RF819_02835"/>
<reference evidence="1 2" key="1">
    <citation type="submission" date="2017-01" db="EMBL/GenBank/DDBJ databases">
        <title>Genome sequencing of Rhodoferax fermentans JCM 7819.</title>
        <authorList>
            <person name="Kim Y.J."/>
            <person name="Farh M.E.-A."/>
            <person name="Yang D.-C."/>
        </authorList>
    </citation>
    <scope>NUCLEOTIDE SEQUENCE [LARGE SCALE GENOMIC DNA]</scope>
    <source>
        <strain evidence="1 2">JCM 7819</strain>
    </source>
</reference>
<dbReference type="Proteomes" id="UP000190750">
    <property type="component" value="Unassembled WGS sequence"/>
</dbReference>
<dbReference type="AlphaFoldDB" id="A0A1T1AP51"/>
<accession>A0A1T1AP51</accession>
<sequence length="63" mass="7139">MQVNQRGEPVVEEHLFRYGIRSATDDERDTAIVLILEHLGLVIVKTNATKHGTTELELRKEAP</sequence>
<dbReference type="EMBL" id="MTJN01000002">
    <property type="protein sequence ID" value="OOV05785.1"/>
    <property type="molecule type" value="Genomic_DNA"/>
</dbReference>
<organism evidence="1 2">
    <name type="scientific">Rhodoferax fermentans</name>
    <dbReference type="NCBI Taxonomy" id="28066"/>
    <lineage>
        <taxon>Bacteria</taxon>
        <taxon>Pseudomonadati</taxon>
        <taxon>Pseudomonadota</taxon>
        <taxon>Betaproteobacteria</taxon>
        <taxon>Burkholderiales</taxon>
        <taxon>Comamonadaceae</taxon>
        <taxon>Rhodoferax</taxon>
    </lineage>
</organism>
<comment type="caution">
    <text evidence="1">The sequence shown here is derived from an EMBL/GenBank/DDBJ whole genome shotgun (WGS) entry which is preliminary data.</text>
</comment>
<gene>
    <name evidence="1" type="ORF">RF819_02835</name>
</gene>
<evidence type="ECO:0000313" key="1">
    <source>
        <dbReference type="EMBL" id="OOV05785.1"/>
    </source>
</evidence>
<evidence type="ECO:0000313" key="2">
    <source>
        <dbReference type="Proteomes" id="UP000190750"/>
    </source>
</evidence>
<name>A0A1T1AP51_RHOFE</name>
<keyword evidence="2" id="KW-1185">Reference proteome</keyword>
<proteinExistence type="predicted"/>